<accession>A0A162N779</accession>
<dbReference type="Proteomes" id="UP000077134">
    <property type="component" value="Unassembled WGS sequence"/>
</dbReference>
<reference evidence="2 3" key="1">
    <citation type="submission" date="2016-02" db="EMBL/GenBank/DDBJ databases">
        <title>Paenibacillus sp. LPB0068, isolated from Crassostrea gigas.</title>
        <authorList>
            <person name="Shin S.-K."/>
            <person name="Yi H."/>
        </authorList>
    </citation>
    <scope>NUCLEOTIDE SEQUENCE [LARGE SCALE GENOMIC DNA]</scope>
    <source>
        <strain evidence="2 3">LPB0068</strain>
    </source>
</reference>
<feature type="transmembrane region" description="Helical" evidence="1">
    <location>
        <begin position="160"/>
        <end position="176"/>
    </location>
</feature>
<dbReference type="OrthoDB" id="110250at2"/>
<keyword evidence="1" id="KW-0812">Transmembrane</keyword>
<dbReference type="EMBL" id="LSFN01000044">
    <property type="protein sequence ID" value="OAB71052.1"/>
    <property type="molecule type" value="Genomic_DNA"/>
</dbReference>
<protein>
    <submittedName>
        <fullName evidence="2">Hydrolase</fullName>
    </submittedName>
</protein>
<dbReference type="KEGG" id="pcx:LPB68_08910"/>
<dbReference type="RefSeq" id="WP_068661398.1">
    <property type="nucleotide sequence ID" value="NZ_CP017770.1"/>
</dbReference>
<dbReference type="InterPro" id="IPR053170">
    <property type="entry name" value="Transcription_regulator"/>
</dbReference>
<keyword evidence="2" id="KW-0378">Hydrolase</keyword>
<dbReference type="InterPro" id="IPR007404">
    <property type="entry name" value="YdjM-like"/>
</dbReference>
<comment type="caution">
    <text evidence="2">The sequence shown here is derived from an EMBL/GenBank/DDBJ whole genome shotgun (WGS) entry which is preliminary data.</text>
</comment>
<feature type="transmembrane region" description="Helical" evidence="1">
    <location>
        <begin position="133"/>
        <end position="154"/>
    </location>
</feature>
<dbReference type="GO" id="GO:0016787">
    <property type="term" value="F:hydrolase activity"/>
    <property type="evidence" value="ECO:0007669"/>
    <property type="project" value="UniProtKB-KW"/>
</dbReference>
<feature type="transmembrane region" description="Helical" evidence="1">
    <location>
        <begin position="69"/>
        <end position="87"/>
    </location>
</feature>
<gene>
    <name evidence="2" type="ORF">PNBC_21060</name>
</gene>
<keyword evidence="1" id="KW-0472">Membrane</keyword>
<organism evidence="2 3">
    <name type="scientific">Paenibacillus crassostreae</name>
    <dbReference type="NCBI Taxonomy" id="1763538"/>
    <lineage>
        <taxon>Bacteria</taxon>
        <taxon>Bacillati</taxon>
        <taxon>Bacillota</taxon>
        <taxon>Bacilli</taxon>
        <taxon>Bacillales</taxon>
        <taxon>Paenibacillaceae</taxon>
        <taxon>Paenibacillus</taxon>
    </lineage>
</organism>
<evidence type="ECO:0000313" key="2">
    <source>
        <dbReference type="EMBL" id="OAB71052.1"/>
    </source>
</evidence>
<dbReference type="PANTHER" id="PTHR40031:SF1">
    <property type="entry name" value="MEMBRANE-BOUND METAL-DEPENDENT HYDROLASE"/>
    <property type="match status" value="1"/>
</dbReference>
<evidence type="ECO:0000256" key="1">
    <source>
        <dbReference type="SAM" id="Phobius"/>
    </source>
</evidence>
<evidence type="ECO:0000313" key="3">
    <source>
        <dbReference type="Proteomes" id="UP000077134"/>
    </source>
</evidence>
<name>A0A162N779_9BACL</name>
<dbReference type="PANTHER" id="PTHR40031">
    <property type="entry name" value="HYPOTHETICAL MEMBRANE SPANNING PROTEIN"/>
    <property type="match status" value="1"/>
</dbReference>
<dbReference type="AlphaFoldDB" id="A0A162N779"/>
<feature type="transmembrane region" description="Helical" evidence="1">
    <location>
        <begin position="93"/>
        <end position="113"/>
    </location>
</feature>
<keyword evidence="1" id="KW-1133">Transmembrane helix</keyword>
<sequence>MDTGTHIVMGLSLAGLAHIDPLVATTPSLAIAVTIGTVLASQAPDLDSVLRLKNNAVYIRNHRGISHSIPFLLIWTVLITAVIALLFRGDVNIPHLALWTGIAVCVHVFSDLFNTYGTQAFRPFTERWVSWNIIHIFDPFIFGTHIAALLLWVLGMLDPAPLFITLYCLTIVYYIWRTLVHLFKTAEVAQLDPLHKEDDIYYLIPTVLLYQWNVVKLQADGSYTIGVMNRHHLQWKHQSVTSSQHEAVEHSKNHPNVQALLYFTSFAVADVEEIDKGYIVRWIDVRYLHRTQYPFVAVVVMDKHFTLISSYIGWLSEDKMNDRLSIDYSS</sequence>
<keyword evidence="3" id="KW-1185">Reference proteome</keyword>
<dbReference type="STRING" id="1763538.LPB68_08910"/>
<dbReference type="Pfam" id="PF04307">
    <property type="entry name" value="YdjM"/>
    <property type="match status" value="1"/>
</dbReference>
<proteinExistence type="predicted"/>